<feature type="non-terminal residue" evidence="2">
    <location>
        <position position="1"/>
    </location>
</feature>
<protein>
    <recommendedName>
        <fullName evidence="4">Retrotransposon gag domain-containing protein</fullName>
    </recommendedName>
</protein>
<dbReference type="Proteomes" id="UP000257109">
    <property type="component" value="Unassembled WGS sequence"/>
</dbReference>
<reference evidence="2" key="1">
    <citation type="submission" date="2018-05" db="EMBL/GenBank/DDBJ databases">
        <title>Draft genome of Mucuna pruriens seed.</title>
        <authorList>
            <person name="Nnadi N.E."/>
            <person name="Vos R."/>
            <person name="Hasami M.H."/>
            <person name="Devisetty U.K."/>
            <person name="Aguiy J.C."/>
        </authorList>
    </citation>
    <scope>NUCLEOTIDE SEQUENCE [LARGE SCALE GENOMIC DNA]</scope>
    <source>
        <strain evidence="2">JCA_2017</strain>
    </source>
</reference>
<dbReference type="AlphaFoldDB" id="A0A371HHT7"/>
<evidence type="ECO:0000313" key="3">
    <source>
        <dbReference type="Proteomes" id="UP000257109"/>
    </source>
</evidence>
<accession>A0A371HHT7</accession>
<dbReference type="OrthoDB" id="1935586at2759"/>
<organism evidence="2 3">
    <name type="scientific">Mucuna pruriens</name>
    <name type="common">Velvet bean</name>
    <name type="synonym">Dolichos pruriens</name>
    <dbReference type="NCBI Taxonomy" id="157652"/>
    <lineage>
        <taxon>Eukaryota</taxon>
        <taxon>Viridiplantae</taxon>
        <taxon>Streptophyta</taxon>
        <taxon>Embryophyta</taxon>
        <taxon>Tracheophyta</taxon>
        <taxon>Spermatophyta</taxon>
        <taxon>Magnoliopsida</taxon>
        <taxon>eudicotyledons</taxon>
        <taxon>Gunneridae</taxon>
        <taxon>Pentapetalae</taxon>
        <taxon>rosids</taxon>
        <taxon>fabids</taxon>
        <taxon>Fabales</taxon>
        <taxon>Fabaceae</taxon>
        <taxon>Papilionoideae</taxon>
        <taxon>50 kb inversion clade</taxon>
        <taxon>NPAAA clade</taxon>
        <taxon>indigoferoid/millettioid clade</taxon>
        <taxon>Phaseoleae</taxon>
        <taxon>Mucuna</taxon>
    </lineage>
</organism>
<evidence type="ECO:0000313" key="2">
    <source>
        <dbReference type="EMBL" id="RDY02355.1"/>
    </source>
</evidence>
<name>A0A371HHT7_MUCPR</name>
<proteinExistence type="predicted"/>
<dbReference type="EMBL" id="QJKJ01002552">
    <property type="protein sequence ID" value="RDY02355.1"/>
    <property type="molecule type" value="Genomic_DNA"/>
</dbReference>
<evidence type="ECO:0008006" key="4">
    <source>
        <dbReference type="Google" id="ProtNLM"/>
    </source>
</evidence>
<comment type="caution">
    <text evidence="2">The sequence shown here is derived from an EMBL/GenBank/DDBJ whole genome shotgun (WGS) entry which is preliminary data.</text>
</comment>
<gene>
    <name evidence="2" type="ORF">CR513_14190</name>
</gene>
<feature type="compositionally biased region" description="Basic and acidic residues" evidence="1">
    <location>
        <begin position="102"/>
        <end position="134"/>
    </location>
</feature>
<keyword evidence="3" id="KW-1185">Reference proteome</keyword>
<feature type="region of interest" description="Disordered" evidence="1">
    <location>
        <begin position="90"/>
        <end position="146"/>
    </location>
</feature>
<evidence type="ECO:0000256" key="1">
    <source>
        <dbReference type="SAM" id="MobiDB-lite"/>
    </source>
</evidence>
<sequence>MEDYYKEMEIAKIRANMEEDRETTMARFIGGLKKKIANMDCSDMEVVELVDGVALVTRRALSIHHDNLYEKQKTDFVRELHVKVQANIEKRNEQYTRQANKRRGEFDSRRNPFEEGGNDKDQTNKAKDPLRDFRGTMTRSKTKMMR</sequence>